<keyword evidence="3" id="KW-1185">Reference proteome</keyword>
<dbReference type="Proteomes" id="UP000095042">
    <property type="component" value="Unassembled WGS sequence"/>
</dbReference>
<gene>
    <name evidence="2" type="ORF">AUC71_08400</name>
</gene>
<feature type="compositionally biased region" description="Basic and acidic residues" evidence="1">
    <location>
        <begin position="76"/>
        <end position="89"/>
    </location>
</feature>
<evidence type="ECO:0000313" key="3">
    <source>
        <dbReference type="Proteomes" id="UP000095042"/>
    </source>
</evidence>
<feature type="region of interest" description="Disordered" evidence="1">
    <location>
        <begin position="45"/>
        <end position="100"/>
    </location>
</feature>
<dbReference type="EMBL" id="LPWD01000070">
    <property type="protein sequence ID" value="ODS03663.1"/>
    <property type="molecule type" value="Genomic_DNA"/>
</dbReference>
<proteinExistence type="predicted"/>
<evidence type="ECO:0000313" key="2">
    <source>
        <dbReference type="EMBL" id="ODS03663.1"/>
    </source>
</evidence>
<accession>A0A1E3WCW7</accession>
<reference evidence="2 3" key="1">
    <citation type="journal article" date="2016" name="Environ. Microbiol.">
        <title>New Methyloceanibacter diversity from North Sea sediments includes methanotroph containing solely the soluble methane monooxygenase.</title>
        <authorList>
            <person name="Vekeman B."/>
            <person name="Kerckhof F.M."/>
            <person name="Cremers G."/>
            <person name="de Vos P."/>
            <person name="Vandamme P."/>
            <person name="Boon N."/>
            <person name="Op den Camp H.J."/>
            <person name="Heylen K."/>
        </authorList>
    </citation>
    <scope>NUCLEOTIDE SEQUENCE [LARGE SCALE GENOMIC DNA]</scope>
    <source>
        <strain evidence="2 3">R-67177</strain>
    </source>
</reference>
<protein>
    <submittedName>
        <fullName evidence="2">Uncharacterized protein</fullName>
    </submittedName>
</protein>
<feature type="compositionally biased region" description="Basic and acidic residues" evidence="1">
    <location>
        <begin position="55"/>
        <end position="64"/>
    </location>
</feature>
<dbReference type="AlphaFoldDB" id="A0A1E3WCW7"/>
<sequence length="100" mass="10407">MPEMTHYNLTTAVAVAALTFGIAGPRLAPDEVAPALSESDIVVAMDETATDEDSDSAKMDKDAAAETGGAEETSDTDTKKVDQPERQDDGTMDGAGEESQ</sequence>
<organism evidence="2 3">
    <name type="scientific">Methyloceanibacter marginalis</name>
    <dbReference type="NCBI Taxonomy" id="1774971"/>
    <lineage>
        <taxon>Bacteria</taxon>
        <taxon>Pseudomonadati</taxon>
        <taxon>Pseudomonadota</taxon>
        <taxon>Alphaproteobacteria</taxon>
        <taxon>Hyphomicrobiales</taxon>
        <taxon>Hyphomicrobiaceae</taxon>
        <taxon>Methyloceanibacter</taxon>
    </lineage>
</organism>
<evidence type="ECO:0000256" key="1">
    <source>
        <dbReference type="SAM" id="MobiDB-lite"/>
    </source>
</evidence>
<comment type="caution">
    <text evidence="2">The sequence shown here is derived from an EMBL/GenBank/DDBJ whole genome shotgun (WGS) entry which is preliminary data.</text>
</comment>
<name>A0A1E3WCW7_9HYPH</name>